<reference evidence="5 6" key="1">
    <citation type="journal article" date="2012" name="J. Bacteriol.">
        <title>Complete Genome Sequence of the Beer Spoilage Organism Pediococcus claussenii ATCC BAA-344T.</title>
        <authorList>
            <person name="Pittet V."/>
            <person name="Abegunde T."/>
            <person name="Marfleet T."/>
            <person name="Haakensen M."/>
            <person name="Morrow K."/>
            <person name="Jayaprakash T."/>
            <person name="Schroeder K."/>
            <person name="Trost B."/>
            <person name="Byrns S."/>
            <person name="Bergsveinson J."/>
            <person name="Kusalik A."/>
            <person name="Ziola B."/>
        </authorList>
    </citation>
    <scope>NUCLEOTIDE SEQUENCE [LARGE SCALE GENOMIC DNA]</scope>
    <source>
        <strain evidence="5 6">ATCC BAA-344</strain>
    </source>
</reference>
<feature type="binding site" evidence="4">
    <location>
        <position position="211"/>
    </location>
    <ligand>
        <name>Mg(2+)</name>
        <dbReference type="ChEBI" id="CHEBI:18420"/>
        <label>1</label>
        <note>catalytic</note>
    </ligand>
</feature>
<keyword evidence="6" id="KW-1185">Reference proteome</keyword>
<keyword evidence="2" id="KW-0378">Hydrolase</keyword>
<name>G8PCX4_PEDCP</name>
<dbReference type="eggNOG" id="COG0483">
    <property type="taxonomic scope" value="Bacteria"/>
</dbReference>
<dbReference type="Proteomes" id="UP000005444">
    <property type="component" value="Chromosome"/>
</dbReference>
<dbReference type="PATRIC" id="fig|701521.8.peg.788"/>
<dbReference type="KEGG" id="pce:PECL_836"/>
<dbReference type="RefSeq" id="WP_014215306.1">
    <property type="nucleotide sequence ID" value="NC_016605.1"/>
</dbReference>
<dbReference type="Pfam" id="PF00459">
    <property type="entry name" value="Inositol_P"/>
    <property type="match status" value="1"/>
</dbReference>
<evidence type="ECO:0000313" key="6">
    <source>
        <dbReference type="Proteomes" id="UP000005444"/>
    </source>
</evidence>
<organism evidence="5 6">
    <name type="scientific">Pediococcus claussenii (strain ATCC BAA-344 / DSM 14800 / JCM 18046 / KCTC 3811 / LMG 21948 / P06)</name>
    <dbReference type="NCBI Taxonomy" id="701521"/>
    <lineage>
        <taxon>Bacteria</taxon>
        <taxon>Bacillati</taxon>
        <taxon>Bacillota</taxon>
        <taxon>Bacilli</taxon>
        <taxon>Lactobacillales</taxon>
        <taxon>Lactobacillaceae</taxon>
        <taxon>Pediococcus</taxon>
    </lineage>
</organism>
<dbReference type="PANTHER" id="PTHR20854:SF4">
    <property type="entry name" value="INOSITOL-1-MONOPHOSPHATASE-RELATED"/>
    <property type="match status" value="1"/>
</dbReference>
<dbReference type="Gene3D" id="3.30.540.10">
    <property type="entry name" value="Fructose-1,6-Bisphosphatase, subunit A, domain 1"/>
    <property type="match status" value="1"/>
</dbReference>
<protein>
    <submittedName>
        <fullName evidence="5">Inositol monophosphatase family protein</fullName>
    </submittedName>
</protein>
<feature type="binding site" evidence="4">
    <location>
        <position position="89"/>
    </location>
    <ligand>
        <name>Mg(2+)</name>
        <dbReference type="ChEBI" id="CHEBI:18420"/>
        <label>1</label>
        <note>catalytic</note>
    </ligand>
</feature>
<keyword evidence="1 4" id="KW-0479">Metal-binding</keyword>
<evidence type="ECO:0000256" key="2">
    <source>
        <dbReference type="ARBA" id="ARBA00022801"/>
    </source>
</evidence>
<dbReference type="Gene3D" id="3.40.190.80">
    <property type="match status" value="1"/>
</dbReference>
<feature type="binding site" evidence="4">
    <location>
        <position position="91"/>
    </location>
    <ligand>
        <name>Mg(2+)</name>
        <dbReference type="ChEBI" id="CHEBI:18420"/>
        <label>1</label>
        <note>catalytic</note>
    </ligand>
</feature>
<dbReference type="PRINTS" id="PR00377">
    <property type="entry name" value="IMPHPHTASES"/>
</dbReference>
<dbReference type="GO" id="GO:0046872">
    <property type="term" value="F:metal ion binding"/>
    <property type="evidence" value="ECO:0007669"/>
    <property type="project" value="UniProtKB-KW"/>
</dbReference>
<accession>G8PCX4</accession>
<dbReference type="PANTHER" id="PTHR20854">
    <property type="entry name" value="INOSITOL MONOPHOSPHATASE"/>
    <property type="match status" value="1"/>
</dbReference>
<feature type="binding site" evidence="4">
    <location>
        <position position="70"/>
    </location>
    <ligand>
        <name>Mg(2+)</name>
        <dbReference type="ChEBI" id="CHEBI:18420"/>
        <label>1</label>
        <note>catalytic</note>
    </ligand>
</feature>
<dbReference type="CDD" id="cd01637">
    <property type="entry name" value="IMPase_like"/>
    <property type="match status" value="1"/>
</dbReference>
<feature type="binding site" evidence="4">
    <location>
        <position position="92"/>
    </location>
    <ligand>
        <name>Mg(2+)</name>
        <dbReference type="ChEBI" id="CHEBI:18420"/>
        <label>1</label>
        <note>catalytic</note>
    </ligand>
</feature>
<evidence type="ECO:0000313" key="5">
    <source>
        <dbReference type="EMBL" id="AEV95109.1"/>
    </source>
</evidence>
<keyword evidence="3 4" id="KW-0460">Magnesium</keyword>
<dbReference type="GO" id="GO:0007165">
    <property type="term" value="P:signal transduction"/>
    <property type="evidence" value="ECO:0007669"/>
    <property type="project" value="TreeGrafter"/>
</dbReference>
<gene>
    <name evidence="5" type="ordered locus">PECL_836</name>
</gene>
<evidence type="ECO:0000256" key="3">
    <source>
        <dbReference type="ARBA" id="ARBA00022842"/>
    </source>
</evidence>
<dbReference type="InterPro" id="IPR020583">
    <property type="entry name" value="Inositol_monoP_metal-BS"/>
</dbReference>
<dbReference type="InterPro" id="IPR000760">
    <property type="entry name" value="Inositol_monophosphatase-like"/>
</dbReference>
<dbReference type="SUPFAM" id="SSF56655">
    <property type="entry name" value="Carbohydrate phosphatase"/>
    <property type="match status" value="1"/>
</dbReference>
<dbReference type="HOGENOM" id="CLU_044118_6_2_9"/>
<dbReference type="GO" id="GO:0008934">
    <property type="term" value="F:inositol monophosphate 1-phosphatase activity"/>
    <property type="evidence" value="ECO:0007669"/>
    <property type="project" value="TreeGrafter"/>
</dbReference>
<dbReference type="AlphaFoldDB" id="G8PCX4"/>
<dbReference type="STRING" id="701521.PECL_836"/>
<evidence type="ECO:0000256" key="4">
    <source>
        <dbReference type="PIRSR" id="PIRSR600760-2"/>
    </source>
</evidence>
<sequence>MNKEELNRINKNVVKIIKQDREFLIEKMAGDFEVQKKTSRRDLVTSLDKLNQKKLKEELSEVLEANFLVEEGDAANNPVSTSGLIWVIDPIDGTLNFVKQRDNFAVMIALYEDGEPLLGYIIDVVQNILIAGGPDIGVTLNGKELQQPENVSLVNGLVGLSGPMLAHNMFNFVSIQEASLGVRVIGSAGIEFMRVLLGKQVAYVSNLHPWDFAAGRALAIALDLMTTNLDGKAPNMLKSSVVLVATKKAHADILDLMD</sequence>
<comment type="cofactor">
    <cofactor evidence="4">
        <name>Mg(2+)</name>
        <dbReference type="ChEBI" id="CHEBI:18420"/>
    </cofactor>
</comment>
<proteinExistence type="predicted"/>
<dbReference type="GO" id="GO:0006020">
    <property type="term" value="P:inositol metabolic process"/>
    <property type="evidence" value="ECO:0007669"/>
    <property type="project" value="TreeGrafter"/>
</dbReference>
<dbReference type="EMBL" id="CP003137">
    <property type="protein sequence ID" value="AEV95109.1"/>
    <property type="molecule type" value="Genomic_DNA"/>
</dbReference>
<dbReference type="PROSITE" id="PS00629">
    <property type="entry name" value="IMP_1"/>
    <property type="match status" value="1"/>
</dbReference>
<evidence type="ECO:0000256" key="1">
    <source>
        <dbReference type="ARBA" id="ARBA00022723"/>
    </source>
</evidence>